<reference evidence="3" key="1">
    <citation type="submission" date="2019-10" db="EMBL/GenBank/DDBJ databases">
        <title>Lacipirellula parvula gen. nov., sp. nov., representing a lineage of planctomycetes widespread in freshwater anoxic habitats, and description of the family Lacipirellulaceae.</title>
        <authorList>
            <person name="Dedysh S.N."/>
            <person name="Kulichevskaya I.S."/>
            <person name="Beletsky A.V."/>
            <person name="Rakitin A.L."/>
            <person name="Mardanov A.V."/>
            <person name="Ivanova A.A."/>
            <person name="Saltykova V.X."/>
            <person name="Rijpstra W.I.C."/>
            <person name="Sinninghe Damste J.S."/>
            <person name="Ravin N.V."/>
        </authorList>
    </citation>
    <scope>NUCLEOTIDE SEQUENCE [LARGE SCALE GENOMIC DNA]</scope>
    <source>
        <strain evidence="3">PX69</strain>
    </source>
</reference>
<dbReference type="GO" id="GO:0016747">
    <property type="term" value="F:acyltransferase activity, transferring groups other than amino-acyl groups"/>
    <property type="evidence" value="ECO:0007669"/>
    <property type="project" value="InterPro"/>
</dbReference>
<protein>
    <submittedName>
        <fullName evidence="2">Acetyltransferase</fullName>
    </submittedName>
</protein>
<dbReference type="InterPro" id="IPR000182">
    <property type="entry name" value="GNAT_dom"/>
</dbReference>
<dbReference type="Gene3D" id="3.40.630.90">
    <property type="match status" value="1"/>
</dbReference>
<sequence length="290" mass="30886">MAMDGELQIRALGREEMALPLDWAAREGWNPGLCDAECFFATDGGGFLVGEIGGAAIGTISAVRYGDAFGFIGFYIVRPDVRGRGYGMQLWRAAMERLAGRNIGLDGVVAQQANYAKSGFRLAHRNVRYEGAAVGEGSVLGRTPSRCEIVPVGEVALRDIAAYDRTVFPASREEFLAAWLPQLQAGAWAAVDANGVRGFVVVRPCRQGWKIGPLAADDLNVARQLYAAAAKHAGEGATLFLDVPEPNRAALSLASELGMTPVFETARMYTGAAPAVELAKLFGVTSFELG</sequence>
<dbReference type="EMBL" id="AP021861">
    <property type="protein sequence ID" value="BBO35924.1"/>
    <property type="molecule type" value="Genomic_DNA"/>
</dbReference>
<keyword evidence="3" id="KW-1185">Reference proteome</keyword>
<name>A0A5K7XGB9_9BACT</name>
<dbReference type="AlphaFoldDB" id="A0A5K7XGB9"/>
<dbReference type="InterPro" id="IPR016181">
    <property type="entry name" value="Acyl_CoA_acyltransferase"/>
</dbReference>
<dbReference type="InterPro" id="IPR052729">
    <property type="entry name" value="Acyl/Acetyltrans_Enzymes"/>
</dbReference>
<dbReference type="CDD" id="cd04301">
    <property type="entry name" value="NAT_SF"/>
    <property type="match status" value="1"/>
</dbReference>
<organism evidence="2 3">
    <name type="scientific">Lacipirellula parvula</name>
    <dbReference type="NCBI Taxonomy" id="2650471"/>
    <lineage>
        <taxon>Bacteria</taxon>
        <taxon>Pseudomonadati</taxon>
        <taxon>Planctomycetota</taxon>
        <taxon>Planctomycetia</taxon>
        <taxon>Pirellulales</taxon>
        <taxon>Lacipirellulaceae</taxon>
        <taxon>Lacipirellula</taxon>
    </lineage>
</organism>
<proteinExistence type="predicted"/>
<dbReference type="InterPro" id="IPR041496">
    <property type="entry name" value="YitH/HolE_GNAT"/>
</dbReference>
<dbReference type="Gene3D" id="3.40.630.30">
    <property type="match status" value="1"/>
</dbReference>
<keyword evidence="2" id="KW-0808">Transferase</keyword>
<evidence type="ECO:0000313" key="3">
    <source>
        <dbReference type="Proteomes" id="UP000326837"/>
    </source>
</evidence>
<dbReference type="RefSeq" id="WP_152101196.1">
    <property type="nucleotide sequence ID" value="NZ_AP021861.1"/>
</dbReference>
<dbReference type="PROSITE" id="PS51186">
    <property type="entry name" value="GNAT"/>
    <property type="match status" value="2"/>
</dbReference>
<dbReference type="PANTHER" id="PTHR47237:SF1">
    <property type="entry name" value="SLL0310 PROTEIN"/>
    <property type="match status" value="1"/>
</dbReference>
<dbReference type="KEGG" id="lpav:PLANPX_5536"/>
<feature type="domain" description="N-acetyltransferase" evidence="1">
    <location>
        <begin position="7"/>
        <end position="141"/>
    </location>
</feature>
<dbReference type="Pfam" id="PF18014">
    <property type="entry name" value="Acetyltransf_18"/>
    <property type="match status" value="1"/>
</dbReference>
<dbReference type="SUPFAM" id="SSF55729">
    <property type="entry name" value="Acyl-CoA N-acyltransferases (Nat)"/>
    <property type="match status" value="1"/>
</dbReference>
<dbReference type="PANTHER" id="PTHR47237">
    <property type="entry name" value="SLL0310 PROTEIN"/>
    <property type="match status" value="1"/>
</dbReference>
<evidence type="ECO:0000313" key="2">
    <source>
        <dbReference type="EMBL" id="BBO35924.1"/>
    </source>
</evidence>
<accession>A0A5K7XGB9</accession>
<gene>
    <name evidence="2" type="ORF">PLANPX_5536</name>
</gene>
<feature type="domain" description="N-acetyltransferase" evidence="1">
    <location>
        <begin position="147"/>
        <end position="283"/>
    </location>
</feature>
<dbReference type="Pfam" id="PF00583">
    <property type="entry name" value="Acetyltransf_1"/>
    <property type="match status" value="1"/>
</dbReference>
<evidence type="ECO:0000259" key="1">
    <source>
        <dbReference type="PROSITE" id="PS51186"/>
    </source>
</evidence>
<dbReference type="Proteomes" id="UP000326837">
    <property type="component" value="Chromosome"/>
</dbReference>